<comment type="subunit">
    <text evidence="5">Homotetramer.</text>
</comment>
<dbReference type="SUPFAM" id="SSF51735">
    <property type="entry name" value="NAD(P)-binding Rossmann-fold domains"/>
    <property type="match status" value="1"/>
</dbReference>
<organism evidence="7 8">
    <name type="scientific">Faunimonas pinastri</name>
    <dbReference type="NCBI Taxonomy" id="1855383"/>
    <lineage>
        <taxon>Bacteria</taxon>
        <taxon>Pseudomonadati</taxon>
        <taxon>Pseudomonadota</taxon>
        <taxon>Alphaproteobacteria</taxon>
        <taxon>Hyphomicrobiales</taxon>
        <taxon>Afifellaceae</taxon>
        <taxon>Faunimonas</taxon>
    </lineage>
</organism>
<evidence type="ECO:0000256" key="3">
    <source>
        <dbReference type="PIRSR" id="PIRSR611284-1"/>
    </source>
</evidence>
<comment type="catalytic activity">
    <reaction evidence="5">
        <text>a (3R)-hydroxyacyl-[ACP] + NADP(+) = a 3-oxoacyl-[ACP] + NADPH + H(+)</text>
        <dbReference type="Rhea" id="RHEA:17397"/>
        <dbReference type="Rhea" id="RHEA-COMP:9916"/>
        <dbReference type="Rhea" id="RHEA-COMP:9945"/>
        <dbReference type="ChEBI" id="CHEBI:15378"/>
        <dbReference type="ChEBI" id="CHEBI:57783"/>
        <dbReference type="ChEBI" id="CHEBI:58349"/>
        <dbReference type="ChEBI" id="CHEBI:78776"/>
        <dbReference type="ChEBI" id="CHEBI:78827"/>
        <dbReference type="EC" id="1.1.1.100"/>
    </reaction>
</comment>
<dbReference type="GO" id="GO:0051287">
    <property type="term" value="F:NAD binding"/>
    <property type="evidence" value="ECO:0007669"/>
    <property type="project" value="UniProtKB-UniRule"/>
</dbReference>
<evidence type="ECO:0000256" key="5">
    <source>
        <dbReference type="RuleBase" id="RU366074"/>
    </source>
</evidence>
<gene>
    <name evidence="7" type="ORF">SAMN05216548_102421</name>
</gene>
<dbReference type="InterPro" id="IPR036291">
    <property type="entry name" value="NAD(P)-bd_dom_sf"/>
</dbReference>
<feature type="binding site" evidence="4">
    <location>
        <position position="87"/>
    </location>
    <ligand>
        <name>NADP(+)</name>
        <dbReference type="ChEBI" id="CHEBI:58349"/>
    </ligand>
</feature>
<evidence type="ECO:0000256" key="2">
    <source>
        <dbReference type="ARBA" id="ARBA00023002"/>
    </source>
</evidence>
<dbReference type="PANTHER" id="PTHR42879:SF2">
    <property type="entry name" value="3-OXOACYL-[ACYL-CARRIER-PROTEIN] REDUCTASE FABG"/>
    <property type="match status" value="1"/>
</dbReference>
<dbReference type="InterPro" id="IPR011284">
    <property type="entry name" value="3oxo_ACP_reduc"/>
</dbReference>
<evidence type="ECO:0000313" key="7">
    <source>
        <dbReference type="EMBL" id="SEQ11206.1"/>
    </source>
</evidence>
<dbReference type="InterPro" id="IPR050259">
    <property type="entry name" value="SDR"/>
</dbReference>
<comment type="function">
    <text evidence="5">Catalyzes the NADPH-dependent reduction of beta-ketoacyl-ACP substrates to beta-hydroxyacyl-ACP products, the first reductive step in the elongation cycle of fatty acid biosynthesis.</text>
</comment>
<feature type="active site" description="Proton acceptor" evidence="3">
    <location>
        <position position="152"/>
    </location>
</feature>
<accession>A0A1H9DCL0</accession>
<dbReference type="Proteomes" id="UP000199647">
    <property type="component" value="Unassembled WGS sequence"/>
</dbReference>
<dbReference type="FunFam" id="3.40.50.720:FF:000173">
    <property type="entry name" value="3-oxoacyl-[acyl-carrier protein] reductase"/>
    <property type="match status" value="1"/>
</dbReference>
<dbReference type="SMART" id="SM00822">
    <property type="entry name" value="PKS_KR"/>
    <property type="match status" value="1"/>
</dbReference>
<dbReference type="PRINTS" id="PR00080">
    <property type="entry name" value="SDRFAMILY"/>
</dbReference>
<dbReference type="GO" id="GO:0004316">
    <property type="term" value="F:3-oxoacyl-[acyl-carrier-protein] reductase (NADPH) activity"/>
    <property type="evidence" value="ECO:0007669"/>
    <property type="project" value="UniProtKB-UniRule"/>
</dbReference>
<dbReference type="Gene3D" id="3.40.50.720">
    <property type="entry name" value="NAD(P)-binding Rossmann-like Domain"/>
    <property type="match status" value="1"/>
</dbReference>
<dbReference type="InterPro" id="IPR002347">
    <property type="entry name" value="SDR_fam"/>
</dbReference>
<dbReference type="PROSITE" id="PS00061">
    <property type="entry name" value="ADH_SHORT"/>
    <property type="match status" value="1"/>
</dbReference>
<keyword evidence="2 5" id="KW-0560">Oxidoreductase</keyword>
<dbReference type="EMBL" id="FOFG01000002">
    <property type="protein sequence ID" value="SEQ11206.1"/>
    <property type="molecule type" value="Genomic_DNA"/>
</dbReference>
<dbReference type="NCBIfam" id="TIGR01830">
    <property type="entry name" value="3oxo_ACP_reduc"/>
    <property type="match status" value="1"/>
</dbReference>
<dbReference type="RefSeq" id="WP_092495568.1">
    <property type="nucleotide sequence ID" value="NZ_FOFG01000002.1"/>
</dbReference>
<keyword evidence="5" id="KW-0276">Fatty acid metabolism</keyword>
<dbReference type="GO" id="GO:0006633">
    <property type="term" value="P:fatty acid biosynthetic process"/>
    <property type="evidence" value="ECO:0007669"/>
    <property type="project" value="UniProtKB-UniPathway"/>
</dbReference>
<keyword evidence="4 5" id="KW-0521">NADP</keyword>
<dbReference type="AlphaFoldDB" id="A0A1H9DCL0"/>
<dbReference type="STRING" id="1855383.SAMN05216548_102421"/>
<sequence length="245" mass="24960">MFSLQGRRALVTGASGGIGSAIAEALHAQGATVALSGTRQDALEAVAGKLGERTHVVPANLSDAAAVDALVGQAEAAMGGLDILVNNAGLTRDGLAMRMKDEDWELVIRVNLEAAFRLSRAALKGMMKQRFGRIVGITSIVGVTGNAGQANYAASKAGMIGMSKALAQEVATRGITVNCVAPGFIESAMTDALNEKQRAAILPTIPAARLGTGAEIAGAVVYLASDEAAYVTGQTLHVNGGMAMI</sequence>
<evidence type="ECO:0000313" key="8">
    <source>
        <dbReference type="Proteomes" id="UP000199647"/>
    </source>
</evidence>
<dbReference type="PRINTS" id="PR00081">
    <property type="entry name" value="GDHRDH"/>
</dbReference>
<keyword evidence="5" id="KW-0444">Lipid biosynthesis</keyword>
<keyword evidence="8" id="KW-1185">Reference proteome</keyword>
<dbReference type="UniPathway" id="UPA00094"/>
<comment type="pathway">
    <text evidence="5">Lipid metabolism; fatty acid biosynthesis.</text>
</comment>
<dbReference type="CDD" id="cd05333">
    <property type="entry name" value="BKR_SDR_c"/>
    <property type="match status" value="1"/>
</dbReference>
<reference evidence="7 8" key="1">
    <citation type="submission" date="2016-10" db="EMBL/GenBank/DDBJ databases">
        <authorList>
            <person name="de Groot N.N."/>
        </authorList>
    </citation>
    <scope>NUCLEOTIDE SEQUENCE [LARGE SCALE GENOMIC DNA]</scope>
    <source>
        <strain evidence="7 8">A52C2</strain>
    </source>
</reference>
<evidence type="ECO:0000259" key="6">
    <source>
        <dbReference type="SMART" id="SM00822"/>
    </source>
</evidence>
<comment type="similarity">
    <text evidence="1 5">Belongs to the short-chain dehydrogenases/reductases (SDR) family.</text>
</comment>
<evidence type="ECO:0000256" key="4">
    <source>
        <dbReference type="PIRSR" id="PIRSR611284-2"/>
    </source>
</evidence>
<feature type="binding site" evidence="4">
    <location>
        <position position="38"/>
    </location>
    <ligand>
        <name>NADP(+)</name>
        <dbReference type="ChEBI" id="CHEBI:58349"/>
    </ligand>
</feature>
<dbReference type="Pfam" id="PF13561">
    <property type="entry name" value="adh_short_C2"/>
    <property type="match status" value="1"/>
</dbReference>
<feature type="domain" description="Ketoreductase" evidence="6">
    <location>
        <begin position="7"/>
        <end position="188"/>
    </location>
</feature>
<protein>
    <recommendedName>
        <fullName evidence="5">3-oxoacyl-[acyl-carrier-protein] reductase</fullName>
        <ecNumber evidence="5">1.1.1.100</ecNumber>
    </recommendedName>
</protein>
<feature type="binding site" evidence="4">
    <location>
        <position position="185"/>
    </location>
    <ligand>
        <name>NADP(+)</name>
        <dbReference type="ChEBI" id="CHEBI:58349"/>
    </ligand>
</feature>
<dbReference type="PANTHER" id="PTHR42879">
    <property type="entry name" value="3-OXOACYL-(ACYL-CARRIER-PROTEIN) REDUCTASE"/>
    <property type="match status" value="1"/>
</dbReference>
<keyword evidence="5" id="KW-0275">Fatty acid biosynthesis</keyword>
<proteinExistence type="inferred from homology"/>
<dbReference type="InterPro" id="IPR057326">
    <property type="entry name" value="KR_dom"/>
</dbReference>
<dbReference type="InterPro" id="IPR020904">
    <property type="entry name" value="Sc_DH/Rdtase_CS"/>
</dbReference>
<evidence type="ECO:0000256" key="1">
    <source>
        <dbReference type="ARBA" id="ARBA00006484"/>
    </source>
</evidence>
<feature type="binding site" evidence="4">
    <location>
        <begin position="152"/>
        <end position="156"/>
    </location>
    <ligand>
        <name>NADP(+)</name>
        <dbReference type="ChEBI" id="CHEBI:58349"/>
    </ligand>
</feature>
<keyword evidence="5" id="KW-0443">Lipid metabolism</keyword>
<name>A0A1H9DCL0_9HYPH</name>
<dbReference type="NCBIfam" id="NF009466">
    <property type="entry name" value="PRK12826.1-2"/>
    <property type="match status" value="1"/>
</dbReference>
<dbReference type="NCBIfam" id="NF005559">
    <property type="entry name" value="PRK07231.1"/>
    <property type="match status" value="1"/>
</dbReference>
<dbReference type="OrthoDB" id="9804774at2"/>
<dbReference type="EC" id="1.1.1.100" evidence="5"/>